<dbReference type="AlphaFoldDB" id="A0A2W5VZC7"/>
<dbReference type="EMBL" id="QFQP01000004">
    <property type="protein sequence ID" value="PZR16091.1"/>
    <property type="molecule type" value="Genomic_DNA"/>
</dbReference>
<gene>
    <name evidence="3" type="ORF">DI536_07295</name>
</gene>
<reference evidence="3 4" key="1">
    <citation type="submission" date="2017-08" db="EMBL/GenBank/DDBJ databases">
        <title>Infants hospitalized years apart are colonized by the same room-sourced microbial strains.</title>
        <authorList>
            <person name="Brooks B."/>
            <person name="Olm M.R."/>
            <person name="Firek B.A."/>
            <person name="Baker R."/>
            <person name="Thomas B.C."/>
            <person name="Morowitz M.J."/>
            <person name="Banfield J.F."/>
        </authorList>
    </citation>
    <scope>NUCLEOTIDE SEQUENCE [LARGE SCALE GENOMIC DNA]</scope>
    <source>
        <strain evidence="3">S2_003_000_R2_14</strain>
    </source>
</reference>
<evidence type="ECO:0008006" key="5">
    <source>
        <dbReference type="Google" id="ProtNLM"/>
    </source>
</evidence>
<dbReference type="Gene3D" id="1.25.40.10">
    <property type="entry name" value="Tetratricopeptide repeat domain"/>
    <property type="match status" value="1"/>
</dbReference>
<feature type="coiled-coil region" evidence="1">
    <location>
        <begin position="126"/>
        <end position="155"/>
    </location>
</feature>
<evidence type="ECO:0000313" key="4">
    <source>
        <dbReference type="Proteomes" id="UP000249061"/>
    </source>
</evidence>
<feature type="chain" id="PRO_5015914288" description="Tetratricopeptide repeat protein" evidence="2">
    <location>
        <begin position="17"/>
        <end position="314"/>
    </location>
</feature>
<name>A0A2W5VZC7_9BACT</name>
<proteinExistence type="predicted"/>
<evidence type="ECO:0000256" key="1">
    <source>
        <dbReference type="SAM" id="Coils"/>
    </source>
</evidence>
<evidence type="ECO:0000256" key="2">
    <source>
        <dbReference type="SAM" id="SignalP"/>
    </source>
</evidence>
<dbReference type="Proteomes" id="UP000249061">
    <property type="component" value="Unassembled WGS sequence"/>
</dbReference>
<keyword evidence="2" id="KW-0732">Signal</keyword>
<feature type="signal peptide" evidence="2">
    <location>
        <begin position="1"/>
        <end position="16"/>
    </location>
</feature>
<organism evidence="3 4">
    <name type="scientific">Archangium gephyra</name>
    <dbReference type="NCBI Taxonomy" id="48"/>
    <lineage>
        <taxon>Bacteria</taxon>
        <taxon>Pseudomonadati</taxon>
        <taxon>Myxococcota</taxon>
        <taxon>Myxococcia</taxon>
        <taxon>Myxococcales</taxon>
        <taxon>Cystobacterineae</taxon>
        <taxon>Archangiaceae</taxon>
        <taxon>Archangium</taxon>
    </lineage>
</organism>
<protein>
    <recommendedName>
        <fullName evidence="5">Tetratricopeptide repeat protein</fullName>
    </recommendedName>
</protein>
<keyword evidence="1" id="KW-0175">Coiled coil</keyword>
<dbReference type="InterPro" id="IPR011990">
    <property type="entry name" value="TPR-like_helical_dom_sf"/>
</dbReference>
<accession>A0A2W5VZC7</accession>
<evidence type="ECO:0000313" key="3">
    <source>
        <dbReference type="EMBL" id="PZR16091.1"/>
    </source>
</evidence>
<comment type="caution">
    <text evidence="3">The sequence shown here is derived from an EMBL/GenBank/DDBJ whole genome shotgun (WGS) entry which is preliminary data.</text>
</comment>
<sequence length="314" mass="34734">MKWFFLAMIVAASAFAQVMPDREVQIIQSLYDTGKYAEAARRANESLTLANFSDAQRIRLHEIAGLSSFHLGDTKGAQASFLSLLKVNPDYLLDPFAVPPAAIKVFEQVRKDNGDALNLVRQQISLRLEQEKRALAERERLAKEQEERLRRQEILNGKVTERTIEKRSMLVNFLPFGAGQFQQGRVGAGAAFAVSEGVLAILSIVSFFAIEALFQDVTITRDDLLTADGRPFTFSVRAIPPERRIQRDVWTGLKYGTGIAFYALWGVGAGEAIWNHQSEVITEREVPATPAPPSARLRIYPTPGGLGAGVTIGF</sequence>